<reference evidence="4" key="1">
    <citation type="journal article" date="2014" name="Int. J. Syst. Evol. Microbiol.">
        <title>Complete genome sequence of Corynebacterium casei LMG S-19264T (=DSM 44701T), isolated from a smear-ripened cheese.</title>
        <authorList>
            <consortium name="US DOE Joint Genome Institute (JGI-PGF)"/>
            <person name="Walter F."/>
            <person name="Albersmeier A."/>
            <person name="Kalinowski J."/>
            <person name="Ruckert C."/>
        </authorList>
    </citation>
    <scope>NUCLEOTIDE SEQUENCE</scope>
    <source>
        <strain evidence="4">CCM 7897</strain>
    </source>
</reference>
<evidence type="ECO:0000256" key="2">
    <source>
        <dbReference type="ARBA" id="ARBA00022801"/>
    </source>
</evidence>
<dbReference type="Gene3D" id="3.10.129.10">
    <property type="entry name" value="Hotdog Thioesterase"/>
    <property type="match status" value="1"/>
</dbReference>
<evidence type="ECO:0000313" key="4">
    <source>
        <dbReference type="EMBL" id="GGF80357.1"/>
    </source>
</evidence>
<sequence length="143" mass="15787">MSDTETPALATVAELNERIRRAPFHRWLDLSVVEASEGEIVVEMPWREEIVVNPDVGYTHGGILATLVDLVADWAIATTKLGRPFPTVDMRVDYHRPAMKGTLRIRGKVIRLGSTFTTAEAYVEDESGKLLASGRGTYATSTK</sequence>
<dbReference type="InterPro" id="IPR029069">
    <property type="entry name" value="HotDog_dom_sf"/>
</dbReference>
<dbReference type="InterPro" id="IPR039298">
    <property type="entry name" value="ACOT13"/>
</dbReference>
<keyword evidence="5" id="KW-1185">Reference proteome</keyword>
<keyword evidence="2" id="KW-0378">Hydrolase</keyword>
<feature type="domain" description="Thioesterase" evidence="3">
    <location>
        <begin position="57"/>
        <end position="131"/>
    </location>
</feature>
<dbReference type="CDD" id="cd03443">
    <property type="entry name" value="PaaI_thioesterase"/>
    <property type="match status" value="1"/>
</dbReference>
<dbReference type="RefSeq" id="WP_188582912.1">
    <property type="nucleotide sequence ID" value="NZ_BMCT01000008.1"/>
</dbReference>
<dbReference type="GO" id="GO:0047617">
    <property type="term" value="F:fatty acyl-CoA hydrolase activity"/>
    <property type="evidence" value="ECO:0007669"/>
    <property type="project" value="InterPro"/>
</dbReference>
<reference evidence="4" key="2">
    <citation type="submission" date="2020-09" db="EMBL/GenBank/DDBJ databases">
        <authorList>
            <person name="Sun Q."/>
            <person name="Sedlacek I."/>
        </authorList>
    </citation>
    <scope>NUCLEOTIDE SEQUENCE</scope>
    <source>
        <strain evidence="4">CCM 7897</strain>
    </source>
</reference>
<gene>
    <name evidence="4" type="ORF">GCM10007301_45580</name>
</gene>
<evidence type="ECO:0000256" key="1">
    <source>
        <dbReference type="ARBA" id="ARBA00008324"/>
    </source>
</evidence>
<protein>
    <submittedName>
        <fullName evidence="4">Thioesterase</fullName>
    </submittedName>
</protein>
<name>A0A917FGI2_9HYPH</name>
<dbReference type="PANTHER" id="PTHR21660">
    <property type="entry name" value="THIOESTERASE SUPERFAMILY MEMBER-RELATED"/>
    <property type="match status" value="1"/>
</dbReference>
<evidence type="ECO:0000259" key="3">
    <source>
        <dbReference type="Pfam" id="PF03061"/>
    </source>
</evidence>
<accession>A0A917FGI2</accession>
<proteinExistence type="inferred from homology"/>
<dbReference type="AlphaFoldDB" id="A0A917FGI2"/>
<dbReference type="NCBIfam" id="TIGR00369">
    <property type="entry name" value="unchar_dom_1"/>
    <property type="match status" value="1"/>
</dbReference>
<dbReference type="InterPro" id="IPR006683">
    <property type="entry name" value="Thioestr_dom"/>
</dbReference>
<organism evidence="4 5">
    <name type="scientific">Azorhizobium oxalatiphilum</name>
    <dbReference type="NCBI Taxonomy" id="980631"/>
    <lineage>
        <taxon>Bacteria</taxon>
        <taxon>Pseudomonadati</taxon>
        <taxon>Pseudomonadota</taxon>
        <taxon>Alphaproteobacteria</taxon>
        <taxon>Hyphomicrobiales</taxon>
        <taxon>Xanthobacteraceae</taxon>
        <taxon>Azorhizobium</taxon>
    </lineage>
</organism>
<evidence type="ECO:0000313" key="5">
    <source>
        <dbReference type="Proteomes" id="UP000606044"/>
    </source>
</evidence>
<dbReference type="InterPro" id="IPR003736">
    <property type="entry name" value="PAAI_dom"/>
</dbReference>
<dbReference type="SUPFAM" id="SSF54637">
    <property type="entry name" value="Thioesterase/thiol ester dehydrase-isomerase"/>
    <property type="match status" value="1"/>
</dbReference>
<dbReference type="Pfam" id="PF03061">
    <property type="entry name" value="4HBT"/>
    <property type="match status" value="1"/>
</dbReference>
<dbReference type="Proteomes" id="UP000606044">
    <property type="component" value="Unassembled WGS sequence"/>
</dbReference>
<comment type="similarity">
    <text evidence="1">Belongs to the thioesterase PaaI family.</text>
</comment>
<dbReference type="EMBL" id="BMCT01000008">
    <property type="protein sequence ID" value="GGF80357.1"/>
    <property type="molecule type" value="Genomic_DNA"/>
</dbReference>
<dbReference type="PANTHER" id="PTHR21660:SF1">
    <property type="entry name" value="ACYL-COENZYME A THIOESTERASE 13"/>
    <property type="match status" value="1"/>
</dbReference>
<comment type="caution">
    <text evidence="4">The sequence shown here is derived from an EMBL/GenBank/DDBJ whole genome shotgun (WGS) entry which is preliminary data.</text>
</comment>